<keyword evidence="1" id="KW-1133">Transmembrane helix</keyword>
<evidence type="ECO:0008006" key="4">
    <source>
        <dbReference type="Google" id="ProtNLM"/>
    </source>
</evidence>
<proteinExistence type="predicted"/>
<feature type="transmembrane region" description="Helical" evidence="1">
    <location>
        <begin position="29"/>
        <end position="53"/>
    </location>
</feature>
<protein>
    <recommendedName>
        <fullName evidence="4">Septum formation-related domain-containing protein</fullName>
    </recommendedName>
</protein>
<name>A0A5B1LKX0_9ACTN</name>
<gene>
    <name evidence="2" type="ORF">F0U44_03655</name>
</gene>
<keyword evidence="1" id="KW-0472">Membrane</keyword>
<dbReference type="RefSeq" id="WP_149726866.1">
    <property type="nucleotide sequence ID" value="NZ_VUJV01000001.1"/>
</dbReference>
<sequence length="174" mass="18447">MAEETPETGTPSYGRFSVRNDDPAPRRRLVPVVAGATALALVIGVGWGLIVWWRDAPEIRDGHTVIGAAELGPGDCVMLTEDRVIAGIEVLPCAEEHDAQVYAVFTLGAHDLGTQPAIDLASRTGCMARRAVAKRMVHDGAGVNLRWYTPDITDPASSGAVICLFTVSAAGRAR</sequence>
<reference evidence="2 3" key="1">
    <citation type="submission" date="2019-09" db="EMBL/GenBank/DDBJ databases">
        <title>Nocardioides panacisoli sp. nov., isolated from the soil of a ginseng field.</title>
        <authorList>
            <person name="Cho C."/>
        </authorList>
    </citation>
    <scope>NUCLEOTIDE SEQUENCE [LARGE SCALE GENOMIC DNA]</scope>
    <source>
        <strain evidence="2 3">BN130099</strain>
    </source>
</reference>
<dbReference type="EMBL" id="VUJV01000001">
    <property type="protein sequence ID" value="KAA1421405.1"/>
    <property type="molecule type" value="Genomic_DNA"/>
</dbReference>
<comment type="caution">
    <text evidence="2">The sequence shown here is derived from an EMBL/GenBank/DDBJ whole genome shotgun (WGS) entry which is preliminary data.</text>
</comment>
<keyword evidence="1" id="KW-0812">Transmembrane</keyword>
<evidence type="ECO:0000313" key="3">
    <source>
        <dbReference type="Proteomes" id="UP000325003"/>
    </source>
</evidence>
<dbReference type="AlphaFoldDB" id="A0A5B1LKX0"/>
<accession>A0A5B1LKX0</accession>
<evidence type="ECO:0000313" key="2">
    <source>
        <dbReference type="EMBL" id="KAA1421405.1"/>
    </source>
</evidence>
<reference evidence="2 3" key="2">
    <citation type="submission" date="2019-09" db="EMBL/GenBank/DDBJ databases">
        <authorList>
            <person name="Jin C."/>
        </authorList>
    </citation>
    <scope>NUCLEOTIDE SEQUENCE [LARGE SCALE GENOMIC DNA]</scope>
    <source>
        <strain evidence="2 3">BN130099</strain>
    </source>
</reference>
<organism evidence="2 3">
    <name type="scientific">Nocardioides humilatus</name>
    <dbReference type="NCBI Taxonomy" id="2607660"/>
    <lineage>
        <taxon>Bacteria</taxon>
        <taxon>Bacillati</taxon>
        <taxon>Actinomycetota</taxon>
        <taxon>Actinomycetes</taxon>
        <taxon>Propionibacteriales</taxon>
        <taxon>Nocardioidaceae</taxon>
        <taxon>Nocardioides</taxon>
    </lineage>
</organism>
<evidence type="ECO:0000256" key="1">
    <source>
        <dbReference type="SAM" id="Phobius"/>
    </source>
</evidence>
<keyword evidence="3" id="KW-1185">Reference proteome</keyword>
<dbReference type="Proteomes" id="UP000325003">
    <property type="component" value="Unassembled WGS sequence"/>
</dbReference>